<dbReference type="InterPro" id="IPR050490">
    <property type="entry name" value="Bact_solute-bd_prot1"/>
</dbReference>
<evidence type="ECO:0000313" key="4">
    <source>
        <dbReference type="EMBL" id="MSA91016.1"/>
    </source>
</evidence>
<organism evidence="4 6">
    <name type="scientific">Holdemania massiliensis</name>
    <dbReference type="NCBI Taxonomy" id="1468449"/>
    <lineage>
        <taxon>Bacteria</taxon>
        <taxon>Bacillati</taxon>
        <taxon>Bacillota</taxon>
        <taxon>Erysipelotrichia</taxon>
        <taxon>Erysipelotrichales</taxon>
        <taxon>Erysipelotrichaceae</taxon>
        <taxon>Holdemania</taxon>
    </lineage>
</organism>
<evidence type="ECO:0000313" key="5">
    <source>
        <dbReference type="EMBL" id="MSC34787.1"/>
    </source>
</evidence>
<feature type="chain" id="PRO_5038690639" evidence="3">
    <location>
        <begin position="33"/>
        <end position="437"/>
    </location>
</feature>
<dbReference type="PROSITE" id="PS51257">
    <property type="entry name" value="PROKAR_LIPOPROTEIN"/>
    <property type="match status" value="1"/>
</dbReference>
<evidence type="ECO:0000256" key="3">
    <source>
        <dbReference type="SAM" id="SignalP"/>
    </source>
</evidence>
<evidence type="ECO:0000313" key="7">
    <source>
        <dbReference type="Proteomes" id="UP000480929"/>
    </source>
</evidence>
<dbReference type="OrthoDB" id="9798191at2"/>
<keyword evidence="3" id="KW-0732">Signal</keyword>
<comment type="caution">
    <text evidence="4">The sequence shown here is derived from an EMBL/GenBank/DDBJ whole genome shotgun (WGS) entry which is preliminary data.</text>
</comment>
<dbReference type="Pfam" id="PF13416">
    <property type="entry name" value="SBP_bac_8"/>
    <property type="match status" value="1"/>
</dbReference>
<dbReference type="EMBL" id="WKPJ01000041">
    <property type="protein sequence ID" value="MSA91016.1"/>
    <property type="molecule type" value="Genomic_DNA"/>
</dbReference>
<dbReference type="InterPro" id="IPR006059">
    <property type="entry name" value="SBP"/>
</dbReference>
<dbReference type="PANTHER" id="PTHR43649">
    <property type="entry name" value="ARABINOSE-BINDING PROTEIN-RELATED"/>
    <property type="match status" value="1"/>
</dbReference>
<sequence length="437" mass="48532">MRKPPMNKTKRCKGIAALAALCLIAGCSAKPAGPEVYLDDRNEEVVITLFAQGATVSELIQQCFNEEINQQQEKTLILYSDSANFYADEGLSYRELLLKRMESGEADDLYIIPAEDVLEFDREGYIYDLSGMDFVGNLSDEALKQSTYNGKVFSLPLTYTAFGFLWNVDLLHQYGLEIPENLTEFLDICETLKQNGVLPYGANMDYGLSLLAMSTGLAPLYRDADKDQKLAQLAAGTLPISDYMREGFTFLKQMIDNGYLNVEQALTTEPNRDEEISRFREGQCAFISSICRASAFSHDYPFEVIMTGMPVLEEGTICVVGADHRLAVNPHSEHLEEALTTVETLGTAKTLNEFAKLLGKTSSARGNEASALPQAAPLVSSLTAADQIPNQDFSLHFNTWNTIKELCVQLAKGESIDALCEKYDQIQLEEIKTYQGR</sequence>
<dbReference type="EMBL" id="WKPI01000044">
    <property type="protein sequence ID" value="MSC34787.1"/>
    <property type="molecule type" value="Genomic_DNA"/>
</dbReference>
<reference evidence="6 7" key="1">
    <citation type="journal article" date="2019" name="Nat. Med.">
        <title>A library of human gut bacterial isolates paired with longitudinal multiomics data enables mechanistic microbiome research.</title>
        <authorList>
            <person name="Poyet M."/>
            <person name="Groussin M."/>
            <person name="Gibbons S.M."/>
            <person name="Avila-Pacheco J."/>
            <person name="Jiang X."/>
            <person name="Kearney S.M."/>
            <person name="Perrotta A.R."/>
            <person name="Berdy B."/>
            <person name="Zhao S."/>
            <person name="Lieberman T.D."/>
            <person name="Swanson P.K."/>
            <person name="Smith M."/>
            <person name="Roesemann S."/>
            <person name="Alexander J.E."/>
            <person name="Rich S.A."/>
            <person name="Livny J."/>
            <person name="Vlamakis H."/>
            <person name="Clish C."/>
            <person name="Bullock K."/>
            <person name="Deik A."/>
            <person name="Scott J."/>
            <person name="Pierce K.A."/>
            <person name="Xavier R.J."/>
            <person name="Alm E.J."/>
        </authorList>
    </citation>
    <scope>NUCLEOTIDE SEQUENCE [LARGE SCALE GENOMIC DNA]</scope>
    <source>
        <strain evidence="4 6">BIOML-A4</strain>
        <strain evidence="5 7">BIOML-A5</strain>
    </source>
</reference>
<keyword evidence="7" id="KW-1185">Reference proteome</keyword>
<dbReference type="AlphaFoldDB" id="A0A6N7SCH3"/>
<dbReference type="Proteomes" id="UP000480929">
    <property type="component" value="Unassembled WGS sequence"/>
</dbReference>
<dbReference type="SUPFAM" id="SSF53850">
    <property type="entry name" value="Periplasmic binding protein-like II"/>
    <property type="match status" value="1"/>
</dbReference>
<dbReference type="PANTHER" id="PTHR43649:SF29">
    <property type="entry name" value="OSMOPROTECTIVE COMPOUNDS-BINDING PROTEIN GGTB"/>
    <property type="match status" value="1"/>
</dbReference>
<evidence type="ECO:0000256" key="1">
    <source>
        <dbReference type="ARBA" id="ARBA00008520"/>
    </source>
</evidence>
<dbReference type="Proteomes" id="UP000433575">
    <property type="component" value="Unassembled WGS sequence"/>
</dbReference>
<evidence type="ECO:0000256" key="2">
    <source>
        <dbReference type="ARBA" id="ARBA00022448"/>
    </source>
</evidence>
<protein>
    <submittedName>
        <fullName evidence="4">Extracellular solute-binding protein</fullName>
    </submittedName>
</protein>
<keyword evidence="2" id="KW-0813">Transport</keyword>
<proteinExistence type="inferred from homology"/>
<evidence type="ECO:0000313" key="6">
    <source>
        <dbReference type="Proteomes" id="UP000433575"/>
    </source>
</evidence>
<comment type="similarity">
    <text evidence="1">Belongs to the bacterial solute-binding protein 1 family.</text>
</comment>
<gene>
    <name evidence="5" type="ORF">GKD88_16800</name>
    <name evidence="4" type="ORF">GKE08_16920</name>
</gene>
<dbReference type="Gene3D" id="3.40.190.10">
    <property type="entry name" value="Periplasmic binding protein-like II"/>
    <property type="match status" value="2"/>
</dbReference>
<accession>A0A6N7SCH3</accession>
<feature type="signal peptide" evidence="3">
    <location>
        <begin position="1"/>
        <end position="32"/>
    </location>
</feature>
<name>A0A6N7SCH3_9FIRM</name>